<keyword evidence="3" id="KW-0378">Hydrolase</keyword>
<dbReference type="GO" id="GO:0016787">
    <property type="term" value="F:hydrolase activity"/>
    <property type="evidence" value="ECO:0007669"/>
    <property type="project" value="UniProtKB-KW"/>
</dbReference>
<comment type="caution">
    <text evidence="6">The sequence shown here is derived from an EMBL/GenBank/DDBJ whole genome shotgun (WGS) entry which is preliminary data.</text>
</comment>
<dbReference type="OrthoDB" id="5297205at2"/>
<evidence type="ECO:0000313" key="6">
    <source>
        <dbReference type="EMBL" id="PSJ37505.1"/>
    </source>
</evidence>
<dbReference type="SUPFAM" id="SSF56235">
    <property type="entry name" value="N-terminal nucleophile aminohydrolases (Ntn hydrolases)"/>
    <property type="match status" value="1"/>
</dbReference>
<dbReference type="InterPro" id="IPR029055">
    <property type="entry name" value="Ntn_hydrolases_N"/>
</dbReference>
<feature type="signal peptide" evidence="5">
    <location>
        <begin position="1"/>
        <end position="18"/>
    </location>
</feature>
<dbReference type="InterPro" id="IPR043137">
    <property type="entry name" value="GGT_ssub_C"/>
</dbReference>
<reference evidence="6 7" key="1">
    <citation type="submission" date="2018-03" db="EMBL/GenBank/DDBJ databases">
        <title>The draft genome of Zobellella taiwanensis JCM 13381.</title>
        <authorList>
            <person name="Liu L."/>
            <person name="Li L."/>
            <person name="Wang T."/>
            <person name="Zhang X."/>
            <person name="Liang L."/>
        </authorList>
    </citation>
    <scope>NUCLEOTIDE SEQUENCE [LARGE SCALE GENOMIC DNA]</scope>
    <source>
        <strain evidence="6 7">JCM 13381</strain>
    </source>
</reference>
<evidence type="ECO:0000256" key="3">
    <source>
        <dbReference type="ARBA" id="ARBA00022801"/>
    </source>
</evidence>
<gene>
    <name evidence="6" type="ORF">C7I36_15420</name>
</gene>
<dbReference type="Gene3D" id="1.10.246.130">
    <property type="match status" value="1"/>
</dbReference>
<dbReference type="GO" id="GO:0016740">
    <property type="term" value="F:transferase activity"/>
    <property type="evidence" value="ECO:0007669"/>
    <property type="project" value="UniProtKB-KW"/>
</dbReference>
<dbReference type="Gene3D" id="3.60.20.40">
    <property type="match status" value="1"/>
</dbReference>
<proteinExistence type="inferred from homology"/>
<dbReference type="Pfam" id="PF01019">
    <property type="entry name" value="G_glu_transpept"/>
    <property type="match status" value="1"/>
</dbReference>
<dbReference type="InterPro" id="IPR051792">
    <property type="entry name" value="GGT_bact"/>
</dbReference>
<evidence type="ECO:0000256" key="2">
    <source>
        <dbReference type="ARBA" id="ARBA00022679"/>
    </source>
</evidence>
<dbReference type="RefSeq" id="WP_106454578.1">
    <property type="nucleotide sequence ID" value="NZ_PXYH01000027.1"/>
</dbReference>
<dbReference type="InterPro" id="IPR043138">
    <property type="entry name" value="GGT_lsub"/>
</dbReference>
<dbReference type="AlphaFoldDB" id="A0A2P7QHT4"/>
<evidence type="ECO:0000256" key="5">
    <source>
        <dbReference type="SAM" id="SignalP"/>
    </source>
</evidence>
<dbReference type="PANTHER" id="PTHR43199:SF1">
    <property type="entry name" value="GLUTATHIONE HYDROLASE PROENZYME"/>
    <property type="match status" value="1"/>
</dbReference>
<comment type="similarity">
    <text evidence="1">Belongs to the gamma-glutamyltransferase family.</text>
</comment>
<keyword evidence="2 6" id="KW-0808">Transferase</keyword>
<keyword evidence="5" id="KW-0732">Signal</keyword>
<accession>A0A2P7QHT4</accession>
<feature type="chain" id="PRO_5015170562" evidence="5">
    <location>
        <begin position="19"/>
        <end position="522"/>
    </location>
</feature>
<dbReference type="PANTHER" id="PTHR43199">
    <property type="entry name" value="GLUTATHIONE HYDROLASE"/>
    <property type="match status" value="1"/>
</dbReference>
<evidence type="ECO:0000256" key="4">
    <source>
        <dbReference type="ARBA" id="ARBA00023145"/>
    </source>
</evidence>
<organism evidence="6 7">
    <name type="scientific">Zobellella taiwanensis</name>
    <dbReference type="NCBI Taxonomy" id="347535"/>
    <lineage>
        <taxon>Bacteria</taxon>
        <taxon>Pseudomonadati</taxon>
        <taxon>Pseudomonadota</taxon>
        <taxon>Gammaproteobacteria</taxon>
        <taxon>Aeromonadales</taxon>
        <taxon>Aeromonadaceae</taxon>
        <taxon>Zobellella</taxon>
    </lineage>
</organism>
<evidence type="ECO:0000313" key="7">
    <source>
        <dbReference type="Proteomes" id="UP000242181"/>
    </source>
</evidence>
<name>A0A2P7QHT4_9GAMM</name>
<keyword evidence="4" id="KW-0865">Zymogen</keyword>
<keyword evidence="7" id="KW-1185">Reference proteome</keyword>
<sequence length="522" mass="55788">MPLLLVLLLFTAATLAEPAPTPGWRPVPTAQAERALVVTAHPDASRAAQRILQDGGNAVDAMIAAQMVLALVEPQSSGLGGGSWLLYWEQDPGRLVAMDGRTSTPRSTGLALPDKQPGFGDAHLVGTPGTIQLMWQAHQRFGSLPWRVLFTPAIRLALEGFTVSPRLSRHIARERELLLRDAGSRTYFFDEQGAPLAAGSLHTNPLLAALLTRLSVEGPDAFYRGKTARLMVDKASRLALAELEQYRVFEQPVLCAPYRQYQVCGLAQHPDALALGRTLGILSHFELSQLGPNSPTAWRLIIDASRLAHSAIFHSLTDHEGRPEDVLGDKQTLARQAALLAERRQILPADQVGTGQPAGAPWQQDASQVSIVDAQGNALSLGSTLTTPFGSGIMVQGLLLNSGPASRRSPMTSLLVLRQQHPLLVIGSPGDSGHVLHALLNLLDWGMEPGEALRQPHVLASHAPPVLEPGARNQALGPLLEALGYRLREDGSDSGLNAILLQAGHLAGAADPRWEGLALAAD</sequence>
<evidence type="ECO:0000256" key="1">
    <source>
        <dbReference type="ARBA" id="ARBA00009381"/>
    </source>
</evidence>
<dbReference type="Proteomes" id="UP000242181">
    <property type="component" value="Unassembled WGS sequence"/>
</dbReference>
<protein>
    <submittedName>
        <fullName evidence="6">Gamma-glutamyltransferase</fullName>
    </submittedName>
</protein>
<dbReference type="EMBL" id="PXYH01000027">
    <property type="protein sequence ID" value="PSJ37505.1"/>
    <property type="molecule type" value="Genomic_DNA"/>
</dbReference>
<dbReference type="PRINTS" id="PR01210">
    <property type="entry name" value="GGTRANSPTASE"/>
</dbReference>